<evidence type="ECO:0000313" key="3">
    <source>
        <dbReference type="Proteomes" id="UP000820669"/>
    </source>
</evidence>
<dbReference type="Proteomes" id="UP000820669">
    <property type="component" value="Unassembled WGS sequence"/>
</dbReference>
<dbReference type="RefSeq" id="WP_169379987.1">
    <property type="nucleotide sequence ID" value="NZ_JAAXLA010000005.1"/>
</dbReference>
<comment type="caution">
    <text evidence="2">The sequence shown here is derived from an EMBL/GenBank/DDBJ whole genome shotgun (WGS) entry which is preliminary data.</text>
</comment>
<name>A0ABX1S4T0_9PSEU</name>
<protein>
    <submittedName>
        <fullName evidence="2">Uncharacterized protein</fullName>
    </submittedName>
</protein>
<reference evidence="2 3" key="1">
    <citation type="submission" date="2020-04" db="EMBL/GenBank/DDBJ databases">
        <authorList>
            <person name="Klaysubun C."/>
            <person name="Duangmal K."/>
            <person name="Lipun K."/>
        </authorList>
    </citation>
    <scope>NUCLEOTIDE SEQUENCE [LARGE SCALE GENOMIC DNA]</scope>
    <source>
        <strain evidence="2 3">K10HN5</strain>
    </source>
</reference>
<dbReference type="EMBL" id="JAAXLA010000005">
    <property type="protein sequence ID" value="NMH96606.1"/>
    <property type="molecule type" value="Genomic_DNA"/>
</dbReference>
<keyword evidence="3" id="KW-1185">Reference proteome</keyword>
<feature type="region of interest" description="Disordered" evidence="1">
    <location>
        <begin position="74"/>
        <end position="101"/>
    </location>
</feature>
<sequence length="101" mass="11744">MDTLIEAGEAIQLLPEFDVGPTWYGDAWWVIPQGPGEIERGYTLAPDEAQLELTEMFLVLARSADVVAEIQQERREEARRAQGDDPWPYHPPAQRRRWRKR</sequence>
<feature type="compositionally biased region" description="Basic and acidic residues" evidence="1">
    <location>
        <begin position="74"/>
        <end position="83"/>
    </location>
</feature>
<accession>A0ABX1S4T0</accession>
<gene>
    <name evidence="2" type="ORF">HF526_04645</name>
</gene>
<evidence type="ECO:0000313" key="2">
    <source>
        <dbReference type="EMBL" id="NMH96606.1"/>
    </source>
</evidence>
<evidence type="ECO:0000256" key="1">
    <source>
        <dbReference type="SAM" id="MobiDB-lite"/>
    </source>
</evidence>
<organism evidence="2 3">
    <name type="scientific">Pseudonocardia acidicola</name>
    <dbReference type="NCBI Taxonomy" id="2724939"/>
    <lineage>
        <taxon>Bacteria</taxon>
        <taxon>Bacillati</taxon>
        <taxon>Actinomycetota</taxon>
        <taxon>Actinomycetes</taxon>
        <taxon>Pseudonocardiales</taxon>
        <taxon>Pseudonocardiaceae</taxon>
        <taxon>Pseudonocardia</taxon>
    </lineage>
</organism>
<proteinExistence type="predicted"/>